<evidence type="ECO:0000313" key="2">
    <source>
        <dbReference type="Proteomes" id="UP000247772"/>
    </source>
</evidence>
<dbReference type="Proteomes" id="UP000247772">
    <property type="component" value="Unassembled WGS sequence"/>
</dbReference>
<evidence type="ECO:0000313" key="1">
    <source>
        <dbReference type="EMBL" id="PYE27656.1"/>
    </source>
</evidence>
<organism evidence="1 2">
    <name type="scientific">Paraburkholderia silvatlantica</name>
    <dbReference type="NCBI Taxonomy" id="321895"/>
    <lineage>
        <taxon>Bacteria</taxon>
        <taxon>Pseudomonadati</taxon>
        <taxon>Pseudomonadota</taxon>
        <taxon>Betaproteobacteria</taxon>
        <taxon>Burkholderiales</taxon>
        <taxon>Burkholderiaceae</taxon>
        <taxon>Paraburkholderia</taxon>
    </lineage>
</organism>
<dbReference type="EMBL" id="QJSQ01000002">
    <property type="protein sequence ID" value="PYE27656.1"/>
    <property type="molecule type" value="Genomic_DNA"/>
</dbReference>
<name>A0A2U1AGM3_9BURK</name>
<accession>A0A2U1AGM3</accession>
<dbReference type="AlphaFoldDB" id="A0A2U1AGM3"/>
<proteinExistence type="predicted"/>
<gene>
    <name evidence="1" type="ORF">C7410_102339</name>
</gene>
<sequence length="198" mass="21226">MNAEKAAIRRIARRMAEGIVCRTGAPRWRARVLRVSLLALATGSAAQAAFAQDPRLLDTRVTQGSVTDTICRPGYADTVAPPFDETMALKDRMLAARGIGADDGVGYALDRRVPIVLGGSPDAAANFDLIPWGGHAGERRKSLLTVRLKRCVCAGRMTLAEAQAAITGNWVHQYNRLTRMDCGGSVEETTSASRDDGS</sequence>
<comment type="caution">
    <text evidence="1">The sequence shown here is derived from an EMBL/GenBank/DDBJ whole genome shotgun (WGS) entry which is preliminary data.</text>
</comment>
<dbReference type="RefSeq" id="WP_377748455.1">
    <property type="nucleotide sequence ID" value="NZ_JBHSRL010000012.1"/>
</dbReference>
<reference evidence="1 2" key="1">
    <citation type="submission" date="2018-06" db="EMBL/GenBank/DDBJ databases">
        <title>Genomic Encyclopedia of Type Strains, Phase IV (KMG-V): Genome sequencing to study the core and pangenomes of soil and plant-associated prokaryotes.</title>
        <authorList>
            <person name="Whitman W."/>
        </authorList>
    </citation>
    <scope>NUCLEOTIDE SEQUENCE [LARGE SCALE GENOMIC DNA]</scope>
    <source>
        <strain evidence="1 2">SRCL-318</strain>
    </source>
</reference>
<protein>
    <submittedName>
        <fullName evidence="1">Uncharacterized protein</fullName>
    </submittedName>
</protein>